<evidence type="ECO:0000313" key="1">
    <source>
        <dbReference type="EMBL" id="MFL0168609.1"/>
    </source>
</evidence>
<name>A0ABW8SFP1_9CLOT</name>
<protein>
    <submittedName>
        <fullName evidence="1">Uncharacterized protein</fullName>
    </submittedName>
</protein>
<gene>
    <name evidence="1" type="ORF">ACJDTP_26465</name>
</gene>
<sequence length="49" mass="5743">MKVQIKDVNIETFRAKNTEESNLQETTLITLLDESTIPLNFIIPYEIFK</sequence>
<evidence type="ECO:0000313" key="2">
    <source>
        <dbReference type="Proteomes" id="UP001623600"/>
    </source>
</evidence>
<keyword evidence="2" id="KW-1185">Reference proteome</keyword>
<comment type="caution">
    <text evidence="1">The sequence shown here is derived from an EMBL/GenBank/DDBJ whole genome shotgun (WGS) entry which is preliminary data.</text>
</comment>
<reference evidence="1 2" key="1">
    <citation type="submission" date="2024-11" db="EMBL/GenBank/DDBJ databases">
        <authorList>
            <person name="Heng Y.C."/>
            <person name="Lim A.C.H."/>
            <person name="Lee J.K.Y."/>
            <person name="Kittelmann S."/>
        </authorList>
    </citation>
    <scope>NUCLEOTIDE SEQUENCE [LARGE SCALE GENOMIC DNA]</scope>
    <source>
        <strain evidence="1 2">WILCCON 0112</strain>
    </source>
</reference>
<dbReference type="Proteomes" id="UP001623600">
    <property type="component" value="Unassembled WGS sequence"/>
</dbReference>
<organism evidence="1 2">
    <name type="scientific">Candidatus Clostridium helianthi</name>
    <dbReference type="NCBI Taxonomy" id="3381660"/>
    <lineage>
        <taxon>Bacteria</taxon>
        <taxon>Bacillati</taxon>
        <taxon>Bacillota</taxon>
        <taxon>Clostridia</taxon>
        <taxon>Eubacteriales</taxon>
        <taxon>Clostridiaceae</taxon>
        <taxon>Clostridium</taxon>
    </lineage>
</organism>
<accession>A0ABW8SFP1</accession>
<dbReference type="EMBL" id="JBJIAB010000064">
    <property type="protein sequence ID" value="MFL0168609.1"/>
    <property type="molecule type" value="Genomic_DNA"/>
</dbReference>
<proteinExistence type="predicted"/>